<name>A0A8D9ATC3_9HEMI</name>
<dbReference type="EMBL" id="HBUF01582960">
    <property type="protein sequence ID" value="CAG6770807.1"/>
    <property type="molecule type" value="Transcribed_RNA"/>
</dbReference>
<dbReference type="EMBL" id="HBUF01582962">
    <property type="protein sequence ID" value="CAG6770815.1"/>
    <property type="molecule type" value="Transcribed_RNA"/>
</dbReference>
<organism evidence="1">
    <name type="scientific">Cacopsylla melanoneura</name>
    <dbReference type="NCBI Taxonomy" id="428564"/>
    <lineage>
        <taxon>Eukaryota</taxon>
        <taxon>Metazoa</taxon>
        <taxon>Ecdysozoa</taxon>
        <taxon>Arthropoda</taxon>
        <taxon>Hexapoda</taxon>
        <taxon>Insecta</taxon>
        <taxon>Pterygota</taxon>
        <taxon>Neoptera</taxon>
        <taxon>Paraneoptera</taxon>
        <taxon>Hemiptera</taxon>
        <taxon>Sternorrhyncha</taxon>
        <taxon>Psylloidea</taxon>
        <taxon>Psyllidae</taxon>
        <taxon>Psyllinae</taxon>
        <taxon>Cacopsylla</taxon>
    </lineage>
</organism>
<reference evidence="1" key="1">
    <citation type="submission" date="2021-05" db="EMBL/GenBank/DDBJ databases">
        <authorList>
            <person name="Alioto T."/>
            <person name="Alioto T."/>
            <person name="Gomez Garrido J."/>
        </authorList>
    </citation>
    <scope>NUCLEOTIDE SEQUENCE</scope>
</reference>
<dbReference type="AlphaFoldDB" id="A0A8D9ATC3"/>
<accession>A0A8D9ATC3</accession>
<evidence type="ECO:0000313" key="1">
    <source>
        <dbReference type="EMBL" id="CAG6770807.1"/>
    </source>
</evidence>
<sequence>MRRLFLISIRRLKWLMKSAPMMGPWTSATTKGQTHFLKFKSTSKVLVPYVLMTEPLAANSCLSEGLSLSCLPGGTTQMSAPESIKKRYPREWSVRNRRFC</sequence>
<protein>
    <submittedName>
        <fullName evidence="1">Uncharacterized protein</fullName>
    </submittedName>
</protein>
<dbReference type="EMBL" id="HBUF01582959">
    <property type="protein sequence ID" value="CAG6770802.1"/>
    <property type="molecule type" value="Transcribed_RNA"/>
</dbReference>
<proteinExistence type="predicted"/>